<evidence type="ECO:0000313" key="3">
    <source>
        <dbReference type="Proteomes" id="UP000094444"/>
    </source>
</evidence>
<protein>
    <submittedName>
        <fullName evidence="2">Cephamycin biosynthesis protein CmcJ</fullName>
    </submittedName>
</protein>
<gene>
    <name evidence="2" type="ORF">DHEL01_v207499</name>
</gene>
<dbReference type="GO" id="GO:0016491">
    <property type="term" value="F:oxidoreductase activity"/>
    <property type="evidence" value="ECO:0007669"/>
    <property type="project" value="InterPro"/>
</dbReference>
<evidence type="ECO:0000313" key="2">
    <source>
        <dbReference type="EMBL" id="POS74105.1"/>
    </source>
</evidence>
<dbReference type="PANTHER" id="PTHR34598:SF3">
    <property type="entry name" value="OXIDOREDUCTASE AN1597"/>
    <property type="match status" value="1"/>
</dbReference>
<dbReference type="InterPro" id="IPR044053">
    <property type="entry name" value="AsaB-like"/>
</dbReference>
<evidence type="ECO:0000256" key="1">
    <source>
        <dbReference type="ARBA" id="ARBA00023604"/>
    </source>
</evidence>
<proteinExistence type="inferred from homology"/>
<comment type="similarity">
    <text evidence="1">Belongs to the asaB hydroxylase/desaturase family.</text>
</comment>
<dbReference type="OrthoDB" id="412788at2759"/>
<dbReference type="NCBIfam" id="NF041278">
    <property type="entry name" value="CmcJ_NvfI_EfuI"/>
    <property type="match status" value="1"/>
</dbReference>
<dbReference type="InParanoid" id="A0A2P5HV41"/>
<sequence>MSPTYSNQVEAHITYCRNDLVPPLPPVVFGRGPANPPIQTPKQDYPVLITDVTGHEDEFNLQTQGIEFVHHESKLADEQFDDEKLVTETYYQEILDLTKKVLENNPKFPKISSLHILQHLRRNSPDKFPTGPVHGVHVDQHPGAVTGFARRWLGDTKADDLLRSHKRWQIINAWRAIRPVQRDPFAVVDARSVPDDDILKVRLVYPDHEIDILEVKAPLPDAGVGGHKWYFKDAMGPGDVVFFTQFDSTRSGDVPTRVPHTAFRDPRVDEGTAEARRSIEVRVAVFYDED</sequence>
<comment type="caution">
    <text evidence="2">The sequence shown here is derived from an EMBL/GenBank/DDBJ whole genome shotgun (WGS) entry which is preliminary data.</text>
</comment>
<dbReference type="AlphaFoldDB" id="A0A2P5HV41"/>
<keyword evidence="3" id="KW-1185">Reference proteome</keyword>
<dbReference type="STRING" id="158607.A0A2P5HV41"/>
<reference evidence="2" key="1">
    <citation type="submission" date="2017-09" db="EMBL/GenBank/DDBJ databases">
        <title>Polyketide synthases of a Diaporthe helianthi virulent isolate.</title>
        <authorList>
            <person name="Baroncelli R."/>
        </authorList>
    </citation>
    <scope>NUCLEOTIDE SEQUENCE [LARGE SCALE GENOMIC DNA]</scope>
    <source>
        <strain evidence="2">7/96</strain>
    </source>
</reference>
<organism evidence="2 3">
    <name type="scientific">Diaporthe helianthi</name>
    <dbReference type="NCBI Taxonomy" id="158607"/>
    <lineage>
        <taxon>Eukaryota</taxon>
        <taxon>Fungi</taxon>
        <taxon>Dikarya</taxon>
        <taxon>Ascomycota</taxon>
        <taxon>Pezizomycotina</taxon>
        <taxon>Sordariomycetes</taxon>
        <taxon>Sordariomycetidae</taxon>
        <taxon>Diaporthales</taxon>
        <taxon>Diaporthaceae</taxon>
        <taxon>Diaporthe</taxon>
    </lineage>
</organism>
<dbReference type="PANTHER" id="PTHR34598">
    <property type="entry name" value="BLL6449 PROTEIN"/>
    <property type="match status" value="1"/>
</dbReference>
<dbReference type="EMBL" id="MAVT02000682">
    <property type="protein sequence ID" value="POS74105.1"/>
    <property type="molecule type" value="Genomic_DNA"/>
</dbReference>
<name>A0A2P5HV41_DIAHE</name>
<accession>A0A2P5HV41</accession>
<dbReference type="Proteomes" id="UP000094444">
    <property type="component" value="Unassembled WGS sequence"/>
</dbReference>